<accession>A0AAD4NE35</accession>
<dbReference type="InterPro" id="IPR001079">
    <property type="entry name" value="Galectin_CRD"/>
</dbReference>
<name>A0AAD4NE35_9BILA</name>
<dbReference type="Pfam" id="PF00337">
    <property type="entry name" value="Gal-bind_lectin"/>
    <property type="match status" value="2"/>
</dbReference>
<dbReference type="AlphaFoldDB" id="A0AAD4NE35"/>
<dbReference type="CDD" id="cd00070">
    <property type="entry name" value="GLECT"/>
    <property type="match status" value="2"/>
</dbReference>
<evidence type="ECO:0000259" key="3">
    <source>
        <dbReference type="PROSITE" id="PS51304"/>
    </source>
</evidence>
<gene>
    <name evidence="4" type="ORF">DdX_05089</name>
</gene>
<proteinExistence type="predicted"/>
<organism evidence="4 5">
    <name type="scientific">Ditylenchus destructor</name>
    <dbReference type="NCBI Taxonomy" id="166010"/>
    <lineage>
        <taxon>Eukaryota</taxon>
        <taxon>Metazoa</taxon>
        <taxon>Ecdysozoa</taxon>
        <taxon>Nematoda</taxon>
        <taxon>Chromadorea</taxon>
        <taxon>Rhabditida</taxon>
        <taxon>Tylenchina</taxon>
        <taxon>Tylenchomorpha</taxon>
        <taxon>Sphaerularioidea</taxon>
        <taxon>Anguinidae</taxon>
        <taxon>Anguininae</taxon>
        <taxon>Ditylenchus</taxon>
    </lineage>
</organism>
<dbReference type="InterPro" id="IPR044156">
    <property type="entry name" value="Galectin-like"/>
</dbReference>
<dbReference type="InterPro" id="IPR013320">
    <property type="entry name" value="ConA-like_dom_sf"/>
</dbReference>
<keyword evidence="1 2" id="KW-0430">Lectin</keyword>
<dbReference type="SUPFAM" id="SSF49899">
    <property type="entry name" value="Concanavalin A-like lectins/glucanases"/>
    <property type="match status" value="2"/>
</dbReference>
<dbReference type="Gene3D" id="2.60.120.200">
    <property type="match status" value="2"/>
</dbReference>
<keyword evidence="5" id="KW-1185">Reference proteome</keyword>
<dbReference type="GO" id="GO:0030246">
    <property type="term" value="F:carbohydrate binding"/>
    <property type="evidence" value="ECO:0007669"/>
    <property type="project" value="UniProtKB-UniRule"/>
</dbReference>
<evidence type="ECO:0000256" key="2">
    <source>
        <dbReference type="RuleBase" id="RU102079"/>
    </source>
</evidence>
<feature type="domain" description="Galectin" evidence="3">
    <location>
        <begin position="20"/>
        <end position="164"/>
    </location>
</feature>
<comment type="caution">
    <text evidence="4">The sequence shown here is derived from an EMBL/GenBank/DDBJ whole genome shotgun (WGS) entry which is preliminary data.</text>
</comment>
<dbReference type="PANTHER" id="PTHR11346">
    <property type="entry name" value="GALECTIN"/>
    <property type="match status" value="1"/>
</dbReference>
<dbReference type="PROSITE" id="PS51304">
    <property type="entry name" value="GALECTIN"/>
    <property type="match status" value="2"/>
</dbReference>
<protein>
    <recommendedName>
        <fullName evidence="2">Galectin</fullName>
    </recommendedName>
</protein>
<evidence type="ECO:0000313" key="4">
    <source>
        <dbReference type="EMBL" id="KAI1720841.1"/>
    </source>
</evidence>
<dbReference type="EMBL" id="JAKKPZ010000005">
    <property type="protein sequence ID" value="KAI1720841.1"/>
    <property type="molecule type" value="Genomic_DNA"/>
</dbReference>
<feature type="domain" description="Galectin" evidence="3">
    <location>
        <begin position="201"/>
        <end position="335"/>
    </location>
</feature>
<evidence type="ECO:0000256" key="1">
    <source>
        <dbReference type="ARBA" id="ARBA00022734"/>
    </source>
</evidence>
<dbReference type="PANTHER" id="PTHR11346:SF171">
    <property type="entry name" value="GALECTIN"/>
    <property type="match status" value="1"/>
</dbReference>
<dbReference type="SMART" id="SM00276">
    <property type="entry name" value="GLECT"/>
    <property type="match status" value="2"/>
</dbReference>
<evidence type="ECO:0000313" key="5">
    <source>
        <dbReference type="Proteomes" id="UP001201812"/>
    </source>
</evidence>
<dbReference type="SMART" id="SM00908">
    <property type="entry name" value="Gal-bind_lectin"/>
    <property type="match status" value="2"/>
</dbReference>
<dbReference type="GO" id="GO:0016936">
    <property type="term" value="F:galactoside binding"/>
    <property type="evidence" value="ECO:0007669"/>
    <property type="project" value="TreeGrafter"/>
</dbReference>
<dbReference type="Proteomes" id="UP001201812">
    <property type="component" value="Unassembled WGS sequence"/>
</dbReference>
<reference evidence="4" key="1">
    <citation type="submission" date="2022-01" db="EMBL/GenBank/DDBJ databases">
        <title>Genome Sequence Resource for Two Populations of Ditylenchus destructor, the Migratory Endoparasitic Phytonematode.</title>
        <authorList>
            <person name="Zhang H."/>
            <person name="Lin R."/>
            <person name="Xie B."/>
        </authorList>
    </citation>
    <scope>NUCLEOTIDE SEQUENCE</scope>
    <source>
        <strain evidence="4">BazhouSP</strain>
    </source>
</reference>
<sequence>MNPSPYVQDPMSHTNPNLPYVCDIPGGVFPGKAILIKGSVVDNPKQNRFAVDLCCGQLVQGDHQDNKALHLNPRFESGGKWFSKPDKDIVLNSLINNVWGSEQRCQNGLAVGKPFSIRILILRDYFKIAVNGRHLADYIHRVPIESIRCLYIYGCVALDLVEYQGTNPEITSPAPSAPTPNDSDKQLDQPFVISKPTVPYVFKIPDSGFLPPREFNVIFTPRMNPVQFVFNIFCNTEYLLHIRVDFPDSKDKHGAIVRNSTKDGEWLEEERSMSKFPFMAGITSDLCVKAGLHHAEIIINGAPFSHFLYRSGGLPKSADQITIVGDLTIQKFEFRDRKAE</sequence>